<keyword evidence="5" id="KW-1185">Reference proteome</keyword>
<dbReference type="Proteomes" id="UP001465976">
    <property type="component" value="Unassembled WGS sequence"/>
</dbReference>
<keyword evidence="1" id="KW-0378">Hydrolase</keyword>
<proteinExistence type="inferred from homology"/>
<feature type="signal peptide" evidence="3">
    <location>
        <begin position="1"/>
        <end position="23"/>
    </location>
</feature>
<reference evidence="4 5" key="1">
    <citation type="submission" date="2024-02" db="EMBL/GenBank/DDBJ databases">
        <title>A draft genome for the cacao thread blight pathogen Marasmius crinis-equi.</title>
        <authorList>
            <person name="Cohen S.P."/>
            <person name="Baruah I.K."/>
            <person name="Amoako-Attah I."/>
            <person name="Bukari Y."/>
            <person name="Meinhardt L.W."/>
            <person name="Bailey B.A."/>
        </authorList>
    </citation>
    <scope>NUCLEOTIDE SEQUENCE [LARGE SCALE GENOMIC DNA]</scope>
    <source>
        <strain evidence="4 5">GH-76</strain>
    </source>
</reference>
<sequence>MTRTRTLYLSSLFVVGWISRVSAASVPAELFSSLVPEKILRTYNSLPNPIQYPQYTRPPATGPPSQLGKWDFFVPDTWTSAFFPTTLYEMDRRKSLCKNGDASGDNVDWVGLGRKASQGLLSLPDNNSQGHDVGFLSFSFVEELKRNPGSQTAITAINGFARDLANRYIPAARVTRSWDNNPNRTVVEVIIDNLMNLEVLFVSAGLTGNTTLVDIANAHAETTIKNHIRADGGTWHVVEYNADTGAVISKHTAQGFSDDSTWARGQSWAIYGYAQLYSRTSRQEYLDTACRLANYFIGHIPADGIVPWDFNAPVNDPKVPGGVRPADSSAAMIASAGLLLLSEQDQANGGKWSDAAVKIISRMTKLAWNPGFQSLLSNGTVNWPANNYLTGTVYGDYYFVKVGNDLVEKGLAEC</sequence>
<evidence type="ECO:0000313" key="4">
    <source>
        <dbReference type="EMBL" id="KAL0573175.1"/>
    </source>
</evidence>
<name>A0ABR3FD12_9AGAR</name>
<dbReference type="PANTHER" id="PTHR36845">
    <property type="entry name" value="HYDROLASE, PUTATIVE (AFU_ORTHOLOGUE AFUA_7G05090)-RELATED"/>
    <property type="match status" value="1"/>
</dbReference>
<protein>
    <recommendedName>
        <fullName evidence="6">Glycoside hydrolase family 88 protein</fullName>
    </recommendedName>
</protein>
<dbReference type="InterPro" id="IPR008928">
    <property type="entry name" value="6-hairpin_glycosidase_sf"/>
</dbReference>
<keyword evidence="3" id="KW-0732">Signal</keyword>
<comment type="similarity">
    <text evidence="2">Belongs to the glycosyl hydrolase 88 family.</text>
</comment>
<feature type="chain" id="PRO_5045595886" description="Glycoside hydrolase family 88 protein" evidence="3">
    <location>
        <begin position="24"/>
        <end position="414"/>
    </location>
</feature>
<gene>
    <name evidence="4" type="ORF">V5O48_008785</name>
</gene>
<dbReference type="InterPro" id="IPR012341">
    <property type="entry name" value="6hp_glycosidase-like_sf"/>
</dbReference>
<comment type="caution">
    <text evidence="4">The sequence shown here is derived from an EMBL/GenBank/DDBJ whole genome shotgun (WGS) entry which is preliminary data.</text>
</comment>
<evidence type="ECO:0000256" key="2">
    <source>
        <dbReference type="ARBA" id="ARBA00038358"/>
    </source>
</evidence>
<dbReference type="SUPFAM" id="SSF48208">
    <property type="entry name" value="Six-hairpin glycosidases"/>
    <property type="match status" value="1"/>
</dbReference>
<evidence type="ECO:0000256" key="3">
    <source>
        <dbReference type="SAM" id="SignalP"/>
    </source>
</evidence>
<dbReference type="PANTHER" id="PTHR36845:SF1">
    <property type="entry name" value="HYDROLASE, PUTATIVE (AFU_ORTHOLOGUE AFUA_7G05090)-RELATED"/>
    <property type="match status" value="1"/>
</dbReference>
<evidence type="ECO:0008006" key="6">
    <source>
        <dbReference type="Google" id="ProtNLM"/>
    </source>
</evidence>
<dbReference type="EMBL" id="JBAHYK010000534">
    <property type="protein sequence ID" value="KAL0573175.1"/>
    <property type="molecule type" value="Genomic_DNA"/>
</dbReference>
<organism evidence="4 5">
    <name type="scientific">Marasmius crinis-equi</name>
    <dbReference type="NCBI Taxonomy" id="585013"/>
    <lineage>
        <taxon>Eukaryota</taxon>
        <taxon>Fungi</taxon>
        <taxon>Dikarya</taxon>
        <taxon>Basidiomycota</taxon>
        <taxon>Agaricomycotina</taxon>
        <taxon>Agaricomycetes</taxon>
        <taxon>Agaricomycetidae</taxon>
        <taxon>Agaricales</taxon>
        <taxon>Marasmiineae</taxon>
        <taxon>Marasmiaceae</taxon>
        <taxon>Marasmius</taxon>
    </lineage>
</organism>
<accession>A0ABR3FD12</accession>
<evidence type="ECO:0000256" key="1">
    <source>
        <dbReference type="ARBA" id="ARBA00022801"/>
    </source>
</evidence>
<evidence type="ECO:0000313" key="5">
    <source>
        <dbReference type="Proteomes" id="UP001465976"/>
    </source>
</evidence>
<dbReference type="Gene3D" id="1.50.10.10">
    <property type="match status" value="1"/>
</dbReference>
<dbReference type="InterPro" id="IPR052369">
    <property type="entry name" value="UG_Glycosaminoglycan_Hydrolase"/>
</dbReference>